<dbReference type="FunFam" id="3.40.50.300:FF:000006">
    <property type="entry name" value="DNA-binding transcriptional regulator NtrC"/>
    <property type="match status" value="1"/>
</dbReference>
<dbReference type="Pfam" id="PF00158">
    <property type="entry name" value="Sigma54_activat"/>
    <property type="match status" value="1"/>
</dbReference>
<evidence type="ECO:0000256" key="4">
    <source>
        <dbReference type="ARBA" id="ARBA00023125"/>
    </source>
</evidence>
<dbReference type="EMBL" id="JACXAI010000019">
    <property type="protein sequence ID" value="MBD1381514.1"/>
    <property type="molecule type" value="Genomic_DNA"/>
</dbReference>
<reference evidence="8" key="1">
    <citation type="submission" date="2020-09" db="EMBL/GenBank/DDBJ databases">
        <title>A novel bacterium of genus Bacillus, isolated from South China Sea.</title>
        <authorList>
            <person name="Huang H."/>
            <person name="Mo K."/>
            <person name="Hu Y."/>
        </authorList>
    </citation>
    <scope>NUCLEOTIDE SEQUENCE</scope>
    <source>
        <strain evidence="8">IB182487</strain>
    </source>
</reference>
<dbReference type="InterPro" id="IPR058031">
    <property type="entry name" value="AAA_lid_NorR"/>
</dbReference>
<evidence type="ECO:0000256" key="1">
    <source>
        <dbReference type="ARBA" id="ARBA00022741"/>
    </source>
</evidence>
<evidence type="ECO:0000259" key="7">
    <source>
        <dbReference type="PROSITE" id="PS50045"/>
    </source>
</evidence>
<dbReference type="SUPFAM" id="SSF52540">
    <property type="entry name" value="P-loop containing nucleoside triphosphate hydrolases"/>
    <property type="match status" value="1"/>
</dbReference>
<dbReference type="Gene3D" id="3.40.50.300">
    <property type="entry name" value="P-loop containing nucleotide triphosphate hydrolases"/>
    <property type="match status" value="1"/>
</dbReference>
<feature type="domain" description="Sigma-54 factor interaction" evidence="7">
    <location>
        <begin position="154"/>
        <end position="382"/>
    </location>
</feature>
<comment type="caution">
    <text evidence="8">The sequence shown here is derived from an EMBL/GenBank/DDBJ whole genome shotgun (WGS) entry which is preliminary data.</text>
</comment>
<dbReference type="PRINTS" id="PR01590">
    <property type="entry name" value="HTHFIS"/>
</dbReference>
<dbReference type="PROSITE" id="PS00676">
    <property type="entry name" value="SIGMA54_INTERACT_2"/>
    <property type="match status" value="1"/>
</dbReference>
<evidence type="ECO:0000256" key="6">
    <source>
        <dbReference type="SAM" id="Coils"/>
    </source>
</evidence>
<dbReference type="GO" id="GO:0043565">
    <property type="term" value="F:sequence-specific DNA binding"/>
    <property type="evidence" value="ECO:0007669"/>
    <property type="project" value="InterPro"/>
</dbReference>
<dbReference type="Pfam" id="PF02954">
    <property type="entry name" value="HTH_8"/>
    <property type="match status" value="1"/>
</dbReference>
<name>A0A926S207_9BACI</name>
<dbReference type="Gene3D" id="1.10.8.60">
    <property type="match status" value="1"/>
</dbReference>
<proteinExistence type="predicted"/>
<organism evidence="8 9">
    <name type="scientific">Metabacillus arenae</name>
    <dbReference type="NCBI Taxonomy" id="2771434"/>
    <lineage>
        <taxon>Bacteria</taxon>
        <taxon>Bacillati</taxon>
        <taxon>Bacillota</taxon>
        <taxon>Bacilli</taxon>
        <taxon>Bacillales</taxon>
        <taxon>Bacillaceae</taxon>
        <taxon>Metabacillus</taxon>
    </lineage>
</organism>
<dbReference type="AlphaFoldDB" id="A0A926S207"/>
<dbReference type="Proteomes" id="UP000626844">
    <property type="component" value="Unassembled WGS sequence"/>
</dbReference>
<keyword evidence="3" id="KW-0805">Transcription regulation</keyword>
<dbReference type="PROSITE" id="PS50045">
    <property type="entry name" value="SIGMA54_INTERACT_4"/>
    <property type="match status" value="1"/>
</dbReference>
<dbReference type="GO" id="GO:0006355">
    <property type="term" value="P:regulation of DNA-templated transcription"/>
    <property type="evidence" value="ECO:0007669"/>
    <property type="project" value="InterPro"/>
</dbReference>
<feature type="coiled-coil region" evidence="6">
    <location>
        <begin position="408"/>
        <end position="435"/>
    </location>
</feature>
<keyword evidence="4" id="KW-0238">DNA-binding</keyword>
<dbReference type="PROSITE" id="PS00688">
    <property type="entry name" value="SIGMA54_INTERACT_3"/>
    <property type="match status" value="1"/>
</dbReference>
<evidence type="ECO:0000256" key="5">
    <source>
        <dbReference type="ARBA" id="ARBA00023163"/>
    </source>
</evidence>
<dbReference type="CDD" id="cd00130">
    <property type="entry name" value="PAS"/>
    <property type="match status" value="1"/>
</dbReference>
<dbReference type="InterPro" id="IPR009057">
    <property type="entry name" value="Homeodomain-like_sf"/>
</dbReference>
<dbReference type="InterPro" id="IPR003593">
    <property type="entry name" value="AAA+_ATPase"/>
</dbReference>
<dbReference type="SUPFAM" id="SSF55785">
    <property type="entry name" value="PYP-like sensor domain (PAS domain)"/>
    <property type="match status" value="1"/>
</dbReference>
<gene>
    <name evidence="8" type="ORF">IC621_14845</name>
</gene>
<keyword evidence="1" id="KW-0547">Nucleotide-binding</keyword>
<dbReference type="Pfam" id="PF08448">
    <property type="entry name" value="PAS_4"/>
    <property type="match status" value="1"/>
</dbReference>
<dbReference type="InterPro" id="IPR000014">
    <property type="entry name" value="PAS"/>
</dbReference>
<keyword evidence="2" id="KW-0067">ATP-binding</keyword>
<dbReference type="PANTHER" id="PTHR32071">
    <property type="entry name" value="TRANSCRIPTIONAL REGULATORY PROTEIN"/>
    <property type="match status" value="1"/>
</dbReference>
<dbReference type="InterPro" id="IPR002078">
    <property type="entry name" value="Sigma_54_int"/>
</dbReference>
<dbReference type="InterPro" id="IPR025943">
    <property type="entry name" value="Sigma_54_int_dom_ATP-bd_2"/>
</dbReference>
<dbReference type="Gene3D" id="3.30.450.20">
    <property type="entry name" value="PAS domain"/>
    <property type="match status" value="1"/>
</dbReference>
<dbReference type="GO" id="GO:0005524">
    <property type="term" value="F:ATP binding"/>
    <property type="evidence" value="ECO:0007669"/>
    <property type="project" value="UniProtKB-KW"/>
</dbReference>
<evidence type="ECO:0000313" key="8">
    <source>
        <dbReference type="EMBL" id="MBD1381514.1"/>
    </source>
</evidence>
<dbReference type="InterPro" id="IPR025944">
    <property type="entry name" value="Sigma_54_int_dom_CS"/>
</dbReference>
<dbReference type="Gene3D" id="1.10.10.60">
    <property type="entry name" value="Homeodomain-like"/>
    <property type="match status" value="1"/>
</dbReference>
<sequence length="476" mass="53893">MRDFPLERESIQQIFSNLRDGVLVVDLDLHIIYINESTKAIGLRTETDIGKSLFTVFPNLKKEYSSIVKVLSTGKPIINQSLSFITYRGERKTTLTSTYPMYKDGVLVGVFEVFQDISAIEELSKKMVKLQKKHQSSSPIQESQSSSVFSEETILGQSEEIQEIKQKIPILAKTKSPIFIYGETGTGKELIVQAIHAASTNQKAPFVAQNCAAIPEALLEGILFGTTKGGFTGAEDRPGLFELAHTGTLFLDEINSMPASLQAKLLRVIQEGKVRRIGGQKEFSIQVRIVAATNIHPEVIVQSGELRSDLYYRLNVIYLEVPTLRNRKEDIPELVNYYVDHYNKEFQKSIVGVDIETMNFFMNYEWPGNIRELRNLIERAMNLGVEASIHLKDIEPHTLLSFHQKAPVSFQTHENQKLRDAIRNLEIKMVKEALEQSAGNVSKAARQLDIPQQTLNNKIKKFGLRSFIYQIKMNTQ</sequence>
<dbReference type="PROSITE" id="PS00675">
    <property type="entry name" value="SIGMA54_INTERACT_1"/>
    <property type="match status" value="1"/>
</dbReference>
<dbReference type="RefSeq" id="WP_191159112.1">
    <property type="nucleotide sequence ID" value="NZ_JACXAI010000019.1"/>
</dbReference>
<dbReference type="NCBIfam" id="TIGR00229">
    <property type="entry name" value="sensory_box"/>
    <property type="match status" value="1"/>
</dbReference>
<dbReference type="InterPro" id="IPR002197">
    <property type="entry name" value="HTH_Fis"/>
</dbReference>
<dbReference type="PANTHER" id="PTHR32071:SF74">
    <property type="entry name" value="TRANSCRIPTIONAL ACTIVATOR ROCR"/>
    <property type="match status" value="1"/>
</dbReference>
<evidence type="ECO:0000256" key="3">
    <source>
        <dbReference type="ARBA" id="ARBA00023015"/>
    </source>
</evidence>
<keyword evidence="9" id="KW-1185">Reference proteome</keyword>
<keyword evidence="6" id="KW-0175">Coiled coil</keyword>
<dbReference type="InterPro" id="IPR027417">
    <property type="entry name" value="P-loop_NTPase"/>
</dbReference>
<dbReference type="CDD" id="cd00009">
    <property type="entry name" value="AAA"/>
    <property type="match status" value="1"/>
</dbReference>
<evidence type="ECO:0000256" key="2">
    <source>
        <dbReference type="ARBA" id="ARBA00022840"/>
    </source>
</evidence>
<dbReference type="InterPro" id="IPR035965">
    <property type="entry name" value="PAS-like_dom_sf"/>
</dbReference>
<keyword evidence="5" id="KW-0804">Transcription</keyword>
<dbReference type="InterPro" id="IPR013656">
    <property type="entry name" value="PAS_4"/>
</dbReference>
<dbReference type="InterPro" id="IPR025662">
    <property type="entry name" value="Sigma_54_int_dom_ATP-bd_1"/>
</dbReference>
<dbReference type="SUPFAM" id="SSF46689">
    <property type="entry name" value="Homeodomain-like"/>
    <property type="match status" value="1"/>
</dbReference>
<evidence type="ECO:0000313" key="9">
    <source>
        <dbReference type="Proteomes" id="UP000626844"/>
    </source>
</evidence>
<protein>
    <submittedName>
        <fullName evidence="8">Sigma 54-interacting transcriptional regulator</fullName>
    </submittedName>
</protein>
<dbReference type="SMART" id="SM00382">
    <property type="entry name" value="AAA"/>
    <property type="match status" value="1"/>
</dbReference>
<accession>A0A926S207</accession>
<dbReference type="Pfam" id="PF25601">
    <property type="entry name" value="AAA_lid_14"/>
    <property type="match status" value="1"/>
</dbReference>